<feature type="compositionally biased region" description="Basic and acidic residues" evidence="2">
    <location>
        <begin position="659"/>
        <end position="673"/>
    </location>
</feature>
<evidence type="ECO:0000256" key="1">
    <source>
        <dbReference type="SAM" id="Coils"/>
    </source>
</evidence>
<dbReference type="SUPFAM" id="SSF74924">
    <property type="entry name" value="Cap-Gly domain"/>
    <property type="match status" value="1"/>
</dbReference>
<dbReference type="Proteomes" id="UP000669133">
    <property type="component" value="Unassembled WGS sequence"/>
</dbReference>
<dbReference type="PROSITE" id="PS50245">
    <property type="entry name" value="CAP_GLY_2"/>
    <property type="match status" value="1"/>
</dbReference>
<dbReference type="AlphaFoldDB" id="A0A8H7ZF55"/>
<feature type="coiled-coil region" evidence="1">
    <location>
        <begin position="86"/>
        <end position="169"/>
    </location>
</feature>
<dbReference type="PROSITE" id="PS00845">
    <property type="entry name" value="CAP_GLY_1"/>
    <property type="match status" value="1"/>
</dbReference>
<gene>
    <name evidence="4" type="ORF">I9W82_002569</name>
</gene>
<dbReference type="Gene3D" id="2.30.30.190">
    <property type="entry name" value="CAP Gly-rich-like domain"/>
    <property type="match status" value="1"/>
</dbReference>
<comment type="caution">
    <text evidence="4">The sequence shown here is derived from an EMBL/GenBank/DDBJ whole genome shotgun (WGS) entry which is preliminary data.</text>
</comment>
<organism evidence="4 5">
    <name type="scientific">Candida metapsilosis</name>
    <dbReference type="NCBI Taxonomy" id="273372"/>
    <lineage>
        <taxon>Eukaryota</taxon>
        <taxon>Fungi</taxon>
        <taxon>Dikarya</taxon>
        <taxon>Ascomycota</taxon>
        <taxon>Saccharomycotina</taxon>
        <taxon>Pichiomycetes</taxon>
        <taxon>Debaryomycetaceae</taxon>
        <taxon>Candida/Lodderomyces clade</taxon>
        <taxon>Candida</taxon>
    </lineage>
</organism>
<evidence type="ECO:0000313" key="4">
    <source>
        <dbReference type="EMBL" id="KAG5420688.1"/>
    </source>
</evidence>
<evidence type="ECO:0000313" key="5">
    <source>
        <dbReference type="Proteomes" id="UP000669133"/>
    </source>
</evidence>
<feature type="coiled-coil region" evidence="1">
    <location>
        <begin position="689"/>
        <end position="748"/>
    </location>
</feature>
<name>A0A8H7ZF55_9ASCO</name>
<dbReference type="SMART" id="SM01052">
    <property type="entry name" value="CAP_GLY"/>
    <property type="match status" value="1"/>
</dbReference>
<keyword evidence="5" id="KW-1185">Reference proteome</keyword>
<dbReference type="GeneID" id="93651198"/>
<sequence length="870" mass="99592">MRFRIGDYVKVKGVPGIIRFIGNTEFAPGVWFGVELEKAIGKNDGSVKGVRYFKCQNNNGLYGVFVKEERLEDVHKGVENLDHSNIDNLQRQLKAALIENAQCKKELDILQNKLEAKLHSHEQLEAKLEMQSIDNQYLQEAKDILEGKLANLTARYQSLQHDYDSALEELELGRELENELRFIDVDALSPNEVKSLIEKGRLDEKRIRDLNERIQLQNEELSEKSDQLKASNTRLIDLSADLSSKNSVISHLKEKLDTFADLERMSEQLSIENGELLDKINSLEKSLDELNEIHALDAKIEADLQRNEQNLKDELGHLQNVIARDKERIRKLESQLGSSVTIITSSIKDTTPPDSQHEIALHTMEQKLMKAEQKYRSCALELQVCELRRKVDSERVKLHAISPLSQEYIDLVYDVKLQCGILDLLHGFAGHDEIYVFYKYATSRIGHFCQTVLHILEYNYAHEHSEKLASQSKAYTVRVQNLTEEIISILKDYSIEALSLDSTQDILKECQGLCDEYIAILNNDSEETPYFLEHNLLINHIEFSLAKFLNYLNSLTSSESESDNLSELIHSIKSIKSKFDKSFEQVLSESSSTNVLIKPSSSFANAISSITEVSNQLLGGKSLDVEKFDNLEKAFANIAESEVYTEQSSLTSIYEYEEEKPPVKETEPEKSTSDSDNTTEVILLKDKEISNLNLNIALLEQNMKLFTKKTTDQIQQLEKQLSVMKAEVQEKSTQIAKLQEENKSIRNQSLLHKINIDDIESQKAYDEKIKRMEKLIELRDRAAISSDCEDLSWLAFPNRSKVWKKPTQLQSLSHDIRKLANHTQFITIGSTEKSKWAPQRKTPRYINACINEKFSRYKSNKAELFMNGSS</sequence>
<dbReference type="InterPro" id="IPR036859">
    <property type="entry name" value="CAP-Gly_dom_sf"/>
</dbReference>
<evidence type="ECO:0000259" key="3">
    <source>
        <dbReference type="PROSITE" id="PS50245"/>
    </source>
</evidence>
<dbReference type="RefSeq" id="XP_067549804.1">
    <property type="nucleotide sequence ID" value="XM_067691438.1"/>
</dbReference>
<protein>
    <submittedName>
        <fullName evidence="4">NIP100</fullName>
    </submittedName>
</protein>
<keyword evidence="1" id="KW-0175">Coiled coil</keyword>
<dbReference type="EMBL" id="JAEOAQ010000002">
    <property type="protein sequence ID" value="KAG5420688.1"/>
    <property type="molecule type" value="Genomic_DNA"/>
</dbReference>
<accession>A0A8H7ZF55</accession>
<proteinExistence type="predicted"/>
<dbReference type="OrthoDB" id="2130750at2759"/>
<reference evidence="4 5" key="1">
    <citation type="submission" date="2020-12" db="EMBL/GenBank/DDBJ databases">
        <title>Effect of drift, selection, and recombination on the evolution of hybrid genomes in Candida yeast pathogens.</title>
        <authorList>
            <person name="Mixao V."/>
            <person name="Ksiezopolska E."/>
            <person name="Saus E."/>
            <person name="Boekhout T."/>
            <person name="Gacser A."/>
            <person name="Gabaldon T."/>
        </authorList>
    </citation>
    <scope>NUCLEOTIDE SEQUENCE [LARGE SCALE GENOMIC DNA]</scope>
    <source>
        <strain evidence="4 5">BP57</strain>
    </source>
</reference>
<feature type="coiled-coil region" evidence="1">
    <location>
        <begin position="266"/>
        <end position="335"/>
    </location>
</feature>
<feature type="region of interest" description="Disordered" evidence="2">
    <location>
        <begin position="656"/>
        <end position="678"/>
    </location>
</feature>
<evidence type="ECO:0000256" key="2">
    <source>
        <dbReference type="SAM" id="MobiDB-lite"/>
    </source>
</evidence>
<dbReference type="Pfam" id="PF01302">
    <property type="entry name" value="CAP_GLY"/>
    <property type="match status" value="1"/>
</dbReference>
<dbReference type="InterPro" id="IPR000938">
    <property type="entry name" value="CAP-Gly_domain"/>
</dbReference>
<dbReference type="PANTHER" id="PTHR18916">
    <property type="entry name" value="DYNACTIN 1-RELATED MICROTUBULE-BINDING"/>
    <property type="match status" value="1"/>
</dbReference>
<feature type="coiled-coil region" evidence="1">
    <location>
        <begin position="204"/>
        <end position="231"/>
    </location>
</feature>
<feature type="domain" description="CAP-Gly" evidence="3">
    <location>
        <begin position="22"/>
        <end position="67"/>
    </location>
</feature>